<dbReference type="SUPFAM" id="SSF47336">
    <property type="entry name" value="ACP-like"/>
    <property type="match status" value="1"/>
</dbReference>
<evidence type="ECO:0000313" key="3">
    <source>
        <dbReference type="Proteomes" id="UP000305792"/>
    </source>
</evidence>
<dbReference type="PROSITE" id="PS50075">
    <property type="entry name" value="CARRIER"/>
    <property type="match status" value="1"/>
</dbReference>
<dbReference type="Gene3D" id="1.10.1200.10">
    <property type="entry name" value="ACP-like"/>
    <property type="match status" value="1"/>
</dbReference>
<dbReference type="Proteomes" id="UP000305792">
    <property type="component" value="Unassembled WGS sequence"/>
</dbReference>
<dbReference type="InterPro" id="IPR009081">
    <property type="entry name" value="PP-bd_ACP"/>
</dbReference>
<name>A0A4V4HPQ5_9ACTN</name>
<dbReference type="Pfam" id="PF00550">
    <property type="entry name" value="PP-binding"/>
    <property type="match status" value="1"/>
</dbReference>
<proteinExistence type="predicted"/>
<protein>
    <submittedName>
        <fullName evidence="2">Acyl carrier protein</fullName>
    </submittedName>
</protein>
<feature type="domain" description="Carrier" evidence="1">
    <location>
        <begin position="17"/>
        <end position="92"/>
    </location>
</feature>
<evidence type="ECO:0000313" key="2">
    <source>
        <dbReference type="EMBL" id="THV30876.1"/>
    </source>
</evidence>
<comment type="caution">
    <text evidence="2">The sequence shown here is derived from an EMBL/GenBank/DDBJ whole genome shotgun (WGS) entry which is preliminary data.</text>
</comment>
<evidence type="ECO:0000259" key="1">
    <source>
        <dbReference type="PROSITE" id="PS50075"/>
    </source>
</evidence>
<sequence length="92" mass="9735">MTDAPADSIADDAVADADPVERARALVARVLETEPEAVGDDADFREELEADSLQLAEIAAVLEDELGLDTDAGDPPTRFSQIRDLVAAKAAR</sequence>
<dbReference type="EMBL" id="STGX01000003">
    <property type="protein sequence ID" value="THV30876.1"/>
    <property type="molecule type" value="Genomic_DNA"/>
</dbReference>
<dbReference type="InterPro" id="IPR036736">
    <property type="entry name" value="ACP-like_sf"/>
</dbReference>
<dbReference type="OrthoDB" id="5523836at2"/>
<organism evidence="2 3">
    <name type="scientific">Glycomyces paridis</name>
    <dbReference type="NCBI Taxonomy" id="2126555"/>
    <lineage>
        <taxon>Bacteria</taxon>
        <taxon>Bacillati</taxon>
        <taxon>Actinomycetota</taxon>
        <taxon>Actinomycetes</taxon>
        <taxon>Glycomycetales</taxon>
        <taxon>Glycomycetaceae</taxon>
        <taxon>Glycomyces</taxon>
    </lineage>
</organism>
<gene>
    <name evidence="2" type="ORF">E9998_05760</name>
</gene>
<dbReference type="AlphaFoldDB" id="A0A4V4HPQ5"/>
<accession>A0A4V4HPQ5</accession>
<dbReference type="RefSeq" id="WP_136528742.1">
    <property type="nucleotide sequence ID" value="NZ_STGX01000003.1"/>
</dbReference>
<keyword evidence="3" id="KW-1185">Reference proteome</keyword>
<reference evidence="2 3" key="1">
    <citation type="journal article" date="2018" name="Int. J. Syst. Evol. Microbiol.">
        <title>Glycomyces paridis sp. nov., isolated from the medicinal plant Paris polyphylla.</title>
        <authorList>
            <person name="Fang X.M."/>
            <person name="Bai J.L."/>
            <person name="Su J."/>
            <person name="Zhao L.L."/>
            <person name="Liu H.Y."/>
            <person name="Ma B.P."/>
            <person name="Zhang Y.Q."/>
            <person name="Yu L.Y."/>
        </authorList>
    </citation>
    <scope>NUCLEOTIDE SEQUENCE [LARGE SCALE GENOMIC DNA]</scope>
    <source>
        <strain evidence="2 3">CPCC 204357</strain>
    </source>
</reference>